<dbReference type="OrthoDB" id="10260387at2759"/>
<feature type="domain" description="Peptidase M60" evidence="1">
    <location>
        <begin position="1"/>
        <end position="255"/>
    </location>
</feature>
<dbReference type="PANTHER" id="PTHR15730">
    <property type="entry name" value="EXPERIMENTAL AUTOIMMUNE PROSTATITIS ANTIGEN 2-RELATED"/>
    <property type="match status" value="1"/>
</dbReference>
<evidence type="ECO:0000313" key="2">
    <source>
        <dbReference type="EMBL" id="EAY07003.1"/>
    </source>
</evidence>
<evidence type="ECO:0000313" key="3">
    <source>
        <dbReference type="Proteomes" id="UP000001542"/>
    </source>
</evidence>
<dbReference type="KEGG" id="tva:4764888"/>
<keyword evidence="3" id="KW-1185">Reference proteome</keyword>
<gene>
    <name evidence="2" type="ORF">TVAG_174730</name>
</gene>
<organism evidence="2 3">
    <name type="scientific">Trichomonas vaginalis (strain ATCC PRA-98 / G3)</name>
    <dbReference type="NCBI Taxonomy" id="412133"/>
    <lineage>
        <taxon>Eukaryota</taxon>
        <taxon>Metamonada</taxon>
        <taxon>Parabasalia</taxon>
        <taxon>Trichomonadida</taxon>
        <taxon>Trichomonadidae</taxon>
        <taxon>Trichomonas</taxon>
    </lineage>
</organism>
<dbReference type="Proteomes" id="UP000001542">
    <property type="component" value="Unassembled WGS sequence"/>
</dbReference>
<name>A2EK19_TRIV3</name>
<dbReference type="GO" id="GO:0044325">
    <property type="term" value="F:transmembrane transporter binding"/>
    <property type="evidence" value="ECO:0000318"/>
    <property type="project" value="GO_Central"/>
</dbReference>
<dbReference type="GO" id="GO:0005886">
    <property type="term" value="C:plasma membrane"/>
    <property type="evidence" value="ECO:0000318"/>
    <property type="project" value="GO_Central"/>
</dbReference>
<dbReference type="InterPro" id="IPR031161">
    <property type="entry name" value="Peptidase_M60_dom"/>
</dbReference>
<reference evidence="2" key="2">
    <citation type="journal article" date="2007" name="Science">
        <title>Draft genome sequence of the sexually transmitted pathogen Trichomonas vaginalis.</title>
        <authorList>
            <person name="Carlton J.M."/>
            <person name="Hirt R.P."/>
            <person name="Silva J.C."/>
            <person name="Delcher A.L."/>
            <person name="Schatz M."/>
            <person name="Zhao Q."/>
            <person name="Wortman J.R."/>
            <person name="Bidwell S.L."/>
            <person name="Alsmark U.C.M."/>
            <person name="Besteiro S."/>
            <person name="Sicheritz-Ponten T."/>
            <person name="Noel C.J."/>
            <person name="Dacks J.B."/>
            <person name="Foster P.G."/>
            <person name="Simillion C."/>
            <person name="Van de Peer Y."/>
            <person name="Miranda-Saavedra D."/>
            <person name="Barton G.J."/>
            <person name="Westrop G.D."/>
            <person name="Mueller S."/>
            <person name="Dessi D."/>
            <person name="Fiori P.L."/>
            <person name="Ren Q."/>
            <person name="Paulsen I."/>
            <person name="Zhang H."/>
            <person name="Bastida-Corcuera F.D."/>
            <person name="Simoes-Barbosa A."/>
            <person name="Brown M.T."/>
            <person name="Hayes R.D."/>
            <person name="Mukherjee M."/>
            <person name="Okumura C.Y."/>
            <person name="Schneider R."/>
            <person name="Smith A.J."/>
            <person name="Vanacova S."/>
            <person name="Villalvazo M."/>
            <person name="Haas B.J."/>
            <person name="Pertea M."/>
            <person name="Feldblyum T.V."/>
            <person name="Utterback T.R."/>
            <person name="Shu C.L."/>
            <person name="Osoegawa K."/>
            <person name="de Jong P.J."/>
            <person name="Hrdy I."/>
            <person name="Horvathova L."/>
            <person name="Zubacova Z."/>
            <person name="Dolezal P."/>
            <person name="Malik S.B."/>
            <person name="Logsdon J.M. Jr."/>
            <person name="Henze K."/>
            <person name="Gupta A."/>
            <person name="Wang C.C."/>
            <person name="Dunne R.L."/>
            <person name="Upcroft J.A."/>
            <person name="Upcroft P."/>
            <person name="White O."/>
            <person name="Salzberg S.L."/>
            <person name="Tang P."/>
            <person name="Chiu C.-H."/>
            <person name="Lee Y.-S."/>
            <person name="Embley T.M."/>
            <person name="Coombs G.H."/>
            <person name="Mottram J.C."/>
            <person name="Tachezy J."/>
            <person name="Fraser-Liggett C.M."/>
            <person name="Johnson P.J."/>
        </authorList>
    </citation>
    <scope>NUCLEOTIDE SEQUENCE [LARGE SCALE GENOMIC DNA]</scope>
    <source>
        <strain evidence="2">G3</strain>
    </source>
</reference>
<dbReference type="InParanoid" id="A2EK19"/>
<dbReference type="PROSITE" id="PS51723">
    <property type="entry name" value="PEPTIDASE_M60"/>
    <property type="match status" value="1"/>
</dbReference>
<dbReference type="VEuPathDB" id="TrichDB:TVAG_174730"/>
<dbReference type="RefSeq" id="XP_001319226.1">
    <property type="nucleotide sequence ID" value="XM_001319191.1"/>
</dbReference>
<sequence length="286" mass="33693">MAQALQKGDNEIFSQTGGLVYIAVEDSEKMELSVKFQKFLKSPRYIEEMPEIFDQTKNFQVPWAEIETNNLILTLPKQKYDKIQDFPKFCNFINSVCTKISDFMHYTIRRQFRVVFDVQTPGGKPIPVYPIFLLMEDLDDIIFNYEKPTYAIFNLFYSLAFVCIRDNQFTKSTEVALSQLVASQLFSEFYNFDVSEHRDYIVSPLFDILWKVHKQISDAVIPTIFKNTNEEIPEEKFDDESKWVEFVLQLCHLSKFNMAKVLERIHRFPLNIATELELYPVSDIFN</sequence>
<reference evidence="2" key="1">
    <citation type="submission" date="2006-10" db="EMBL/GenBank/DDBJ databases">
        <authorList>
            <person name="Amadeo P."/>
            <person name="Zhao Q."/>
            <person name="Wortman J."/>
            <person name="Fraser-Liggett C."/>
            <person name="Carlton J."/>
        </authorList>
    </citation>
    <scope>NUCLEOTIDE SEQUENCE</scope>
    <source>
        <strain evidence="2">G3</strain>
    </source>
</reference>
<protein>
    <recommendedName>
        <fullName evidence="1">Peptidase M60 domain-containing protein</fullName>
    </recommendedName>
</protein>
<dbReference type="AlphaFoldDB" id="A2EK19"/>
<proteinExistence type="predicted"/>
<accession>A2EK19</accession>
<dbReference type="EMBL" id="DS113410">
    <property type="protein sequence ID" value="EAY07003.1"/>
    <property type="molecule type" value="Genomic_DNA"/>
</dbReference>
<dbReference type="VEuPathDB" id="TrichDB:TVAGG3_0974340"/>
<dbReference type="InterPro" id="IPR051244">
    <property type="entry name" value="TCAF"/>
</dbReference>
<dbReference type="PANTHER" id="PTHR15730:SF5">
    <property type="entry name" value="SI:CH211-210B2.2-RELATED"/>
    <property type="match status" value="1"/>
</dbReference>
<dbReference type="SMR" id="A2EK19"/>
<evidence type="ECO:0000259" key="1">
    <source>
        <dbReference type="PROSITE" id="PS51723"/>
    </source>
</evidence>